<proteinExistence type="inferred from homology"/>
<evidence type="ECO:0000256" key="3">
    <source>
        <dbReference type="ARBA" id="ARBA00022840"/>
    </source>
</evidence>
<dbReference type="PANTHER" id="PTHR46268">
    <property type="entry name" value="STRESS RESPONSE PROTEIN NHAX"/>
    <property type="match status" value="1"/>
</dbReference>
<feature type="domain" description="UspA" evidence="4">
    <location>
        <begin position="11"/>
        <end position="150"/>
    </location>
</feature>
<keyword evidence="6" id="KW-1185">Reference proteome</keyword>
<evidence type="ECO:0000256" key="2">
    <source>
        <dbReference type="ARBA" id="ARBA00022741"/>
    </source>
</evidence>
<evidence type="ECO:0000313" key="5">
    <source>
        <dbReference type="EMBL" id="WZW99857.1"/>
    </source>
</evidence>
<dbReference type="Gene3D" id="3.40.50.620">
    <property type="entry name" value="HUPs"/>
    <property type="match status" value="2"/>
</dbReference>
<evidence type="ECO:0000259" key="4">
    <source>
        <dbReference type="Pfam" id="PF00582"/>
    </source>
</evidence>
<dbReference type="InterPro" id="IPR006016">
    <property type="entry name" value="UspA"/>
</dbReference>
<evidence type="ECO:0000256" key="1">
    <source>
        <dbReference type="ARBA" id="ARBA00008791"/>
    </source>
</evidence>
<dbReference type="SUPFAM" id="SSF52402">
    <property type="entry name" value="Adenine nucleotide alpha hydrolases-like"/>
    <property type="match status" value="2"/>
</dbReference>
<accession>A0ABZ3CE37</accession>
<dbReference type="Pfam" id="PF00582">
    <property type="entry name" value="Usp"/>
    <property type="match status" value="2"/>
</dbReference>
<dbReference type="InterPro" id="IPR006015">
    <property type="entry name" value="Universal_stress_UspA"/>
</dbReference>
<name>A0ABZ3CE37_9ACTN</name>
<dbReference type="PANTHER" id="PTHR46268:SF27">
    <property type="entry name" value="UNIVERSAL STRESS PROTEIN RV2623"/>
    <property type="match status" value="1"/>
</dbReference>
<gene>
    <name evidence="5" type="ORF">PCC79_06615</name>
</gene>
<feature type="domain" description="UspA" evidence="4">
    <location>
        <begin position="161"/>
        <end position="297"/>
    </location>
</feature>
<dbReference type="RefSeq" id="WP_342373348.1">
    <property type="nucleotide sequence ID" value="NZ_CP115965.1"/>
</dbReference>
<dbReference type="EMBL" id="CP115965">
    <property type="protein sequence ID" value="WZW99857.1"/>
    <property type="molecule type" value="Genomic_DNA"/>
</dbReference>
<comment type="similarity">
    <text evidence="1">Belongs to the universal stress protein A family.</text>
</comment>
<reference evidence="5 6" key="1">
    <citation type="journal article" date="2023" name="Environ Microbiome">
        <title>A coral-associated actinobacterium mitigates coral bleaching under heat stress.</title>
        <authorList>
            <person name="Li J."/>
            <person name="Zou Y."/>
            <person name="Li Q."/>
            <person name="Zhang J."/>
            <person name="Bourne D.G."/>
            <person name="Lyu Y."/>
            <person name="Liu C."/>
            <person name="Zhang S."/>
        </authorList>
    </citation>
    <scope>NUCLEOTIDE SEQUENCE [LARGE SCALE GENOMIC DNA]</scope>
    <source>
        <strain evidence="5 6">SCSIO 13291</strain>
    </source>
</reference>
<keyword evidence="2" id="KW-0547">Nucleotide-binding</keyword>
<protein>
    <submittedName>
        <fullName evidence="5">Universal stress protein</fullName>
    </submittedName>
</protein>
<evidence type="ECO:0000313" key="6">
    <source>
        <dbReference type="Proteomes" id="UP001434337"/>
    </source>
</evidence>
<dbReference type="PRINTS" id="PR01438">
    <property type="entry name" value="UNVRSLSTRESS"/>
</dbReference>
<sequence length="306" mass="31942">MSISFDATGALVVGTDLSRRAEQAVDWAAERAAERGSRLLIVLALPEVPIPPRSRLFDAMATPDWPEHLHRAAAERLDALRERVSGHHPEVSLETHLHEGLASYALAQASKTAELVVVGARGEHAPATVRVLGGTADAVVAHARGPVAVITDLADDTPDGPVVVGLDDSAEAEAALRLAVAEALQRRVELVAVHAFDLTPWLPGPLGAGAFDPVPLESALRDAMEAKLAPHRTAQPGLVARVEVEAGQPAHLLAEASKQASLLVVGSRGRGGFAGLLLGSTSKAVLRAARCPVIVTRADDRRVAAA</sequence>
<organism evidence="5 6">
    <name type="scientific">Propioniciclava soli</name>
    <dbReference type="NCBI Taxonomy" id="2775081"/>
    <lineage>
        <taxon>Bacteria</taxon>
        <taxon>Bacillati</taxon>
        <taxon>Actinomycetota</taxon>
        <taxon>Actinomycetes</taxon>
        <taxon>Propionibacteriales</taxon>
        <taxon>Propionibacteriaceae</taxon>
        <taxon>Propioniciclava</taxon>
    </lineage>
</organism>
<dbReference type="Proteomes" id="UP001434337">
    <property type="component" value="Chromosome"/>
</dbReference>
<keyword evidence="3" id="KW-0067">ATP-binding</keyword>
<dbReference type="InterPro" id="IPR014729">
    <property type="entry name" value="Rossmann-like_a/b/a_fold"/>
</dbReference>